<dbReference type="Proteomes" id="UP000019804">
    <property type="component" value="Unassembled WGS sequence"/>
</dbReference>
<dbReference type="InterPro" id="IPR029044">
    <property type="entry name" value="Nucleotide-diphossugar_trans"/>
</dbReference>
<dbReference type="AlphaFoldDB" id="A0A017SC63"/>
<keyword evidence="7 10" id="KW-1133">Transmembrane helix</keyword>
<comment type="subcellular location">
    <subcellularLocation>
        <location evidence="1">Golgi apparatus membrane</location>
        <topology evidence="1">Single-pass type II membrane protein</topology>
    </subcellularLocation>
</comment>
<dbReference type="EMBL" id="KK088426">
    <property type="protein sequence ID" value="EYE94386.1"/>
    <property type="molecule type" value="Genomic_DNA"/>
</dbReference>
<name>A0A017SC63_ASPRC</name>
<gene>
    <name evidence="11" type="ORF">EURHEDRAFT_457920</name>
</gene>
<dbReference type="GeneID" id="63699589"/>
<keyword evidence="12" id="KW-1185">Reference proteome</keyword>
<evidence type="ECO:0000256" key="5">
    <source>
        <dbReference type="ARBA" id="ARBA00022692"/>
    </source>
</evidence>
<dbReference type="HOGENOM" id="CLU_013298_0_1_1"/>
<evidence type="ECO:0000256" key="8">
    <source>
        <dbReference type="ARBA" id="ARBA00023034"/>
    </source>
</evidence>
<evidence type="ECO:0000256" key="10">
    <source>
        <dbReference type="SAM" id="Phobius"/>
    </source>
</evidence>
<evidence type="ECO:0000256" key="9">
    <source>
        <dbReference type="ARBA" id="ARBA00023136"/>
    </source>
</evidence>
<dbReference type="InterPro" id="IPR022751">
    <property type="entry name" value="Alpha_mannosyltransferase"/>
</dbReference>
<accession>A0A017SC63</accession>
<feature type="transmembrane region" description="Helical" evidence="10">
    <location>
        <begin position="20"/>
        <end position="38"/>
    </location>
</feature>
<comment type="pathway">
    <text evidence="2">Protein modification; protein glycosylation.</text>
</comment>
<keyword evidence="4" id="KW-0808">Transferase</keyword>
<sequence>MAIPRGSWQPRPRQRKRNGLIAFGLMVISTWLFFSHSGSQTPSQTSSQAAKQHDDEQYDDSTFMNGQLWQTLYPFLTDYAPQCDPPLRQGSAESVIFDPSNAKYPPKLLDMSGESVGAMREAHRLFVKAIKRNIPTLPYQPDTRGLVSTAGGEYLPVLVASLRMLRRTGTKLPMEVFLAHWNEYEGYICDVILPSLNARCVVLSEILDVMPGSHSMIQKFQYKPLAMLFSSFENILFLDADAFPIHNPEIIFNNDPFTSKGLVTWPDFWAPTTAHQFYEIISQGRPAPNLRQSTKSGAVLISRKTHFHTILLATYYNFWGPSYYYPILSQGASGESDKETFLAAATALKQPFYQVRQSIRALGRHTRNGFAGSTTIQYNPIDDYLLMTKKKKTGETTAPAPFFVHVNYPKFNPTTIFRAIGPVMKEDGSYTRAWTAPEDVIESFGTDLERQYWAEVRWTGCKLEEKLIGWRGQTGICGRVEDYYNTIFA</sequence>
<organism evidence="11 12">
    <name type="scientific">Aspergillus ruber (strain CBS 135680)</name>
    <dbReference type="NCBI Taxonomy" id="1388766"/>
    <lineage>
        <taxon>Eukaryota</taxon>
        <taxon>Fungi</taxon>
        <taxon>Dikarya</taxon>
        <taxon>Ascomycota</taxon>
        <taxon>Pezizomycotina</taxon>
        <taxon>Eurotiomycetes</taxon>
        <taxon>Eurotiomycetidae</taxon>
        <taxon>Eurotiales</taxon>
        <taxon>Aspergillaceae</taxon>
        <taxon>Aspergillus</taxon>
        <taxon>Aspergillus subgen. Aspergillus</taxon>
    </lineage>
</organism>
<keyword evidence="5 10" id="KW-0812">Transmembrane</keyword>
<dbReference type="RefSeq" id="XP_040638074.1">
    <property type="nucleotide sequence ID" value="XM_040784465.1"/>
</dbReference>
<dbReference type="PANTHER" id="PTHR31646">
    <property type="entry name" value="ALPHA-1,2-MANNOSYLTRANSFERASE MNN2"/>
    <property type="match status" value="1"/>
</dbReference>
<dbReference type="SUPFAM" id="SSF53448">
    <property type="entry name" value="Nucleotide-diphospho-sugar transferases"/>
    <property type="match status" value="1"/>
</dbReference>
<evidence type="ECO:0008006" key="13">
    <source>
        <dbReference type="Google" id="ProtNLM"/>
    </source>
</evidence>
<reference evidence="12" key="1">
    <citation type="journal article" date="2014" name="Nat. Commun.">
        <title>Genomic adaptations of the halophilic Dead Sea filamentous fungus Eurotium rubrum.</title>
        <authorList>
            <person name="Kis-Papo T."/>
            <person name="Weig A.R."/>
            <person name="Riley R."/>
            <person name="Persoh D."/>
            <person name="Salamov A."/>
            <person name="Sun H."/>
            <person name="Lipzen A."/>
            <person name="Wasser S.P."/>
            <person name="Rambold G."/>
            <person name="Grigoriev I.V."/>
            <person name="Nevo E."/>
        </authorList>
    </citation>
    <scope>NUCLEOTIDE SEQUENCE [LARGE SCALE GENOMIC DNA]</scope>
    <source>
        <strain evidence="12">CBS 135680</strain>
    </source>
</reference>
<evidence type="ECO:0000313" key="12">
    <source>
        <dbReference type="Proteomes" id="UP000019804"/>
    </source>
</evidence>
<evidence type="ECO:0000256" key="3">
    <source>
        <dbReference type="ARBA" id="ARBA00009105"/>
    </source>
</evidence>
<evidence type="ECO:0000256" key="2">
    <source>
        <dbReference type="ARBA" id="ARBA00004922"/>
    </source>
</evidence>
<dbReference type="STRING" id="1388766.A0A017SC63"/>
<comment type="similarity">
    <text evidence="3">Belongs to the MNN1/MNT family.</text>
</comment>
<keyword evidence="8" id="KW-0333">Golgi apparatus</keyword>
<evidence type="ECO:0000256" key="6">
    <source>
        <dbReference type="ARBA" id="ARBA00022968"/>
    </source>
</evidence>
<dbReference type="OrthoDB" id="4484309at2759"/>
<protein>
    <recommendedName>
        <fullName evidence="13">Mannosyltransferase putative-domain-containing protein</fullName>
    </recommendedName>
</protein>
<proteinExistence type="inferred from homology"/>
<evidence type="ECO:0000256" key="4">
    <source>
        <dbReference type="ARBA" id="ARBA00022679"/>
    </source>
</evidence>
<evidence type="ECO:0000313" key="11">
    <source>
        <dbReference type="EMBL" id="EYE94386.1"/>
    </source>
</evidence>
<dbReference type="GO" id="GO:0046354">
    <property type="term" value="P:mannan biosynthetic process"/>
    <property type="evidence" value="ECO:0007669"/>
    <property type="project" value="TreeGrafter"/>
</dbReference>
<keyword evidence="9 10" id="KW-0472">Membrane</keyword>
<dbReference type="GO" id="GO:0000026">
    <property type="term" value="F:alpha-1,2-mannosyltransferase activity"/>
    <property type="evidence" value="ECO:0007669"/>
    <property type="project" value="TreeGrafter"/>
</dbReference>
<evidence type="ECO:0000256" key="7">
    <source>
        <dbReference type="ARBA" id="ARBA00022989"/>
    </source>
</evidence>
<dbReference type="PANTHER" id="PTHR31646:SF1">
    <property type="entry name" value="ALPHA-1,2-MANNOSYLTRANSFERASE MNN2"/>
    <property type="match status" value="1"/>
</dbReference>
<dbReference type="GO" id="GO:0000139">
    <property type="term" value="C:Golgi membrane"/>
    <property type="evidence" value="ECO:0007669"/>
    <property type="project" value="UniProtKB-SubCell"/>
</dbReference>
<keyword evidence="6" id="KW-0735">Signal-anchor</keyword>
<dbReference type="Pfam" id="PF11051">
    <property type="entry name" value="Mannosyl_trans3"/>
    <property type="match status" value="2"/>
</dbReference>
<evidence type="ECO:0000256" key="1">
    <source>
        <dbReference type="ARBA" id="ARBA00004323"/>
    </source>
</evidence>